<protein>
    <recommendedName>
        <fullName evidence="3">Very-short-patch-repair endonuclease</fullName>
    </recommendedName>
</protein>
<gene>
    <name evidence="1" type="ORF">SAMN05216219_0188</name>
</gene>
<name>A0A1I4YFU4_9MICO</name>
<evidence type="ECO:0000313" key="1">
    <source>
        <dbReference type="EMBL" id="SFN36663.1"/>
    </source>
</evidence>
<dbReference type="OrthoDB" id="2594539at2"/>
<keyword evidence="2" id="KW-1185">Reference proteome</keyword>
<dbReference type="AlphaFoldDB" id="A0A1I4YFU4"/>
<dbReference type="EMBL" id="FOVM01000001">
    <property type="protein sequence ID" value="SFN36663.1"/>
    <property type="molecule type" value="Genomic_DNA"/>
</dbReference>
<evidence type="ECO:0008006" key="3">
    <source>
        <dbReference type="Google" id="ProtNLM"/>
    </source>
</evidence>
<evidence type="ECO:0000313" key="2">
    <source>
        <dbReference type="Proteomes" id="UP000198867"/>
    </source>
</evidence>
<dbReference type="Proteomes" id="UP000198867">
    <property type="component" value="Unassembled WGS sequence"/>
</dbReference>
<reference evidence="2" key="1">
    <citation type="submission" date="2016-10" db="EMBL/GenBank/DDBJ databases">
        <authorList>
            <person name="Varghese N."/>
            <person name="Submissions S."/>
        </authorList>
    </citation>
    <scope>NUCLEOTIDE SEQUENCE [LARGE SCALE GENOMIC DNA]</scope>
    <source>
        <strain evidence="2">CGMCC 1.11101</strain>
    </source>
</reference>
<proteinExistence type="predicted"/>
<dbReference type="STRING" id="995034.SAMN05216219_0188"/>
<accession>A0A1I4YFU4</accession>
<dbReference type="RefSeq" id="WP_143094954.1">
    <property type="nucleotide sequence ID" value="NZ_FOVM01000001.1"/>
</dbReference>
<dbReference type="Gene3D" id="3.40.960.10">
    <property type="entry name" value="VSR Endonuclease"/>
    <property type="match status" value="1"/>
</dbReference>
<sequence>MSTDIIARLCDSGHVATTAQLRNFATAQDLKRARERGLIRRLARGIYACTHIETPLVLAAQSGGRLDCVSSLARHDVWSGLERPGLHLRMKPHQHSRRSIAGAFVHWSGTLQPGSLLEVAPVDAVLEAIRCLGPDDALACIESALHTRFLSDDQLDLVVAHAPARLHPMLSSIDRGAQSGYETFARLKLVRANLKVRTQGYVPGAGHVDIIVEECVGLEIDGERWHGPERFLHDRTKDRNAELQGLRMLRIGGFHVFNDWDTTLATIRRMVSDAQAQRRPQRRRGRS</sequence>
<organism evidence="1 2">
    <name type="scientific">Mycetocola miduiensis</name>
    <dbReference type="NCBI Taxonomy" id="995034"/>
    <lineage>
        <taxon>Bacteria</taxon>
        <taxon>Bacillati</taxon>
        <taxon>Actinomycetota</taxon>
        <taxon>Actinomycetes</taxon>
        <taxon>Micrococcales</taxon>
        <taxon>Microbacteriaceae</taxon>
        <taxon>Mycetocola</taxon>
    </lineage>
</organism>